<dbReference type="SUPFAM" id="SSF52833">
    <property type="entry name" value="Thioredoxin-like"/>
    <property type="match status" value="1"/>
</dbReference>
<dbReference type="Pfam" id="PF13462">
    <property type="entry name" value="Thioredoxin_4"/>
    <property type="match status" value="1"/>
</dbReference>
<evidence type="ECO:0000313" key="2">
    <source>
        <dbReference type="EMBL" id="SGZ38787.1"/>
    </source>
</evidence>
<organism evidence="2 3">
    <name type="scientific">Hanseniaspora guilliermondii</name>
    <dbReference type="NCBI Taxonomy" id="56406"/>
    <lineage>
        <taxon>Eukaryota</taxon>
        <taxon>Fungi</taxon>
        <taxon>Dikarya</taxon>
        <taxon>Ascomycota</taxon>
        <taxon>Saccharomycotina</taxon>
        <taxon>Saccharomycetes</taxon>
        <taxon>Saccharomycodales</taxon>
        <taxon>Saccharomycodaceae</taxon>
        <taxon>Hanseniaspora</taxon>
    </lineage>
</organism>
<dbReference type="InterPro" id="IPR036249">
    <property type="entry name" value="Thioredoxin-like_sf"/>
</dbReference>
<dbReference type="PANTHER" id="PTHR33875:SF2">
    <property type="entry name" value="ACR183CP"/>
    <property type="match status" value="1"/>
</dbReference>
<dbReference type="PANTHER" id="PTHR33875">
    <property type="entry name" value="OS09G0542200 PROTEIN"/>
    <property type="match status" value="1"/>
</dbReference>
<evidence type="ECO:0000259" key="1">
    <source>
        <dbReference type="Pfam" id="PF13462"/>
    </source>
</evidence>
<evidence type="ECO:0000313" key="3">
    <source>
        <dbReference type="Proteomes" id="UP000183365"/>
    </source>
</evidence>
<dbReference type="CDD" id="cd02972">
    <property type="entry name" value="DsbA_family"/>
    <property type="match status" value="1"/>
</dbReference>
<dbReference type="VEuPathDB" id="FungiDB:HGUI_00987"/>
<dbReference type="Proteomes" id="UP000183365">
    <property type="component" value="Unassembled WGS sequence"/>
</dbReference>
<name>A0A1L0B1E0_9ASCO</name>
<gene>
    <name evidence="2" type="ORF">HGUI_00987</name>
</gene>
<proteinExistence type="predicted"/>
<protein>
    <recommendedName>
        <fullName evidence="1">Thioredoxin-like fold domain-containing protein</fullName>
    </recommendedName>
</protein>
<dbReference type="EMBL" id="FQNF01000012">
    <property type="protein sequence ID" value="SGZ38787.1"/>
    <property type="molecule type" value="Genomic_DNA"/>
</dbReference>
<dbReference type="Gene3D" id="3.40.30.10">
    <property type="entry name" value="Glutaredoxin"/>
    <property type="match status" value="1"/>
</dbReference>
<sequence length="206" mass="23868">MSIKAAFAKSHILKPKSLIKSNVEAPINTLELYLDYACPFCLKIFSRWYEAGFFKDEFLSENSLQIRFNNVPQPWHIRSIPLHNVSLAVARYQPDSFWDYSLQLFKDAKETWNDNFNGQTPEQFNETLAKHAHEHTGIDYDVVLNYLNDKDEGKFRMPDLKYFVRYHRTVGAHVTPTVAINGIIISNIESSTDLETVVKIIKQHTS</sequence>
<dbReference type="OrthoDB" id="37297at2759"/>
<reference evidence="3" key="1">
    <citation type="submission" date="2016-11" db="EMBL/GenBank/DDBJ databases">
        <authorList>
            <person name="Guldener U."/>
        </authorList>
    </citation>
    <scope>NUCLEOTIDE SEQUENCE [LARGE SCALE GENOMIC DNA]</scope>
</reference>
<feature type="domain" description="Thioredoxin-like fold" evidence="1">
    <location>
        <begin position="28"/>
        <end position="200"/>
    </location>
</feature>
<accession>A0A1L0B1E0</accession>
<dbReference type="AlphaFoldDB" id="A0A1L0B1E0"/>
<keyword evidence="3" id="KW-1185">Reference proteome</keyword>
<dbReference type="InterPro" id="IPR012336">
    <property type="entry name" value="Thioredoxin-like_fold"/>
</dbReference>